<dbReference type="Pfam" id="PF01400">
    <property type="entry name" value="Astacin"/>
    <property type="match status" value="1"/>
</dbReference>
<keyword evidence="1" id="KW-0175">Coiled coil</keyword>
<dbReference type="EMBL" id="BAAAZC010000051">
    <property type="protein sequence ID" value="GAA3993280.1"/>
    <property type="molecule type" value="Genomic_DNA"/>
</dbReference>
<dbReference type="SMART" id="SM00235">
    <property type="entry name" value="ZnMc"/>
    <property type="match status" value="1"/>
</dbReference>
<dbReference type="Proteomes" id="UP001500742">
    <property type="component" value="Unassembled WGS sequence"/>
</dbReference>
<dbReference type="InterPro" id="IPR024079">
    <property type="entry name" value="MetalloPept_cat_dom_sf"/>
</dbReference>
<dbReference type="InterPro" id="IPR006026">
    <property type="entry name" value="Peptidase_Metallo"/>
</dbReference>
<dbReference type="SUPFAM" id="SSF55486">
    <property type="entry name" value="Metalloproteases ('zincins'), catalytic domain"/>
    <property type="match status" value="1"/>
</dbReference>
<feature type="domain" description="Peptidase metallopeptidase" evidence="2">
    <location>
        <begin position="67"/>
        <end position="214"/>
    </location>
</feature>
<comment type="caution">
    <text evidence="3">The sequence shown here is derived from an EMBL/GenBank/DDBJ whole genome shotgun (WGS) entry which is preliminary data.</text>
</comment>
<keyword evidence="4" id="KW-1185">Reference proteome</keyword>
<name>A0ABP7R6R3_9SPHI</name>
<reference evidence="4" key="1">
    <citation type="journal article" date="2019" name="Int. J. Syst. Evol. Microbiol.">
        <title>The Global Catalogue of Microorganisms (GCM) 10K type strain sequencing project: providing services to taxonomists for standard genome sequencing and annotation.</title>
        <authorList>
            <consortium name="The Broad Institute Genomics Platform"/>
            <consortium name="The Broad Institute Genome Sequencing Center for Infectious Disease"/>
            <person name="Wu L."/>
            <person name="Ma J."/>
        </authorList>
    </citation>
    <scope>NUCLEOTIDE SEQUENCE [LARGE SCALE GENOMIC DNA]</scope>
    <source>
        <strain evidence="4">JCM 16601</strain>
    </source>
</reference>
<dbReference type="Gene3D" id="3.40.390.10">
    <property type="entry name" value="Collagenase (Catalytic Domain)"/>
    <property type="match status" value="1"/>
</dbReference>
<accession>A0ABP7R6R3</accession>
<evidence type="ECO:0000313" key="4">
    <source>
        <dbReference type="Proteomes" id="UP001500742"/>
    </source>
</evidence>
<dbReference type="InterPro" id="IPR001506">
    <property type="entry name" value="Peptidase_M12A"/>
</dbReference>
<organism evidence="3 4">
    <name type="scientific">Mucilaginibacter dorajii</name>
    <dbReference type="NCBI Taxonomy" id="692994"/>
    <lineage>
        <taxon>Bacteria</taxon>
        <taxon>Pseudomonadati</taxon>
        <taxon>Bacteroidota</taxon>
        <taxon>Sphingobacteriia</taxon>
        <taxon>Sphingobacteriales</taxon>
        <taxon>Sphingobacteriaceae</taxon>
        <taxon>Mucilaginibacter</taxon>
    </lineage>
</organism>
<feature type="coiled-coil region" evidence="1">
    <location>
        <begin position="275"/>
        <end position="304"/>
    </location>
</feature>
<protein>
    <recommendedName>
        <fullName evidence="2">Peptidase metallopeptidase domain-containing protein</fullName>
    </recommendedName>
</protein>
<proteinExistence type="predicted"/>
<dbReference type="RefSeq" id="WP_259096873.1">
    <property type="nucleotide sequence ID" value="NZ_BAAAZC010000051.1"/>
</dbReference>
<gene>
    <name evidence="3" type="ORF">GCM10022210_53920</name>
</gene>
<sequence>MKTTPKTAEGAAPEVIACSLKMLPQDQWIPASETAIRINPANKAHLHQFRQAFGDTVIEPAHLALLTAKRWPSTGVSLTVSFLEAIDPALATRILSHMNSWSQYCNAKFTQVPSNGQVRISLVGSGYWSYLGTDILHIAAGQATMNLQGFSMATAESEYHRVVRHETGHTLGFPHEHTRSEIVNRIDPVKAKAYFLANDGWDANMVTAQVLTPLNDSALIETAHADPNSIMCYWLPASIMKDNIAVAGGTDIDAQDQQFANQVYPLTHKILIKEHKDVKLEKVEHKEKNEKIEHKEKLEKIEHKEKIEKIEHVEKNLIIDHKVIDHKVSDILHPNPPIVVGPTPGQAPSGLEQRVQELEAVVTSLTSFIDSSLRPNLSKGALSNE</sequence>
<evidence type="ECO:0000259" key="2">
    <source>
        <dbReference type="SMART" id="SM00235"/>
    </source>
</evidence>
<evidence type="ECO:0000313" key="3">
    <source>
        <dbReference type="EMBL" id="GAA3993280.1"/>
    </source>
</evidence>
<evidence type="ECO:0000256" key="1">
    <source>
        <dbReference type="SAM" id="Coils"/>
    </source>
</evidence>